<gene>
    <name evidence="1" type="ORF">GN244_ATG04466</name>
</gene>
<reference evidence="1" key="1">
    <citation type="submission" date="2020-04" db="EMBL/GenBank/DDBJ databases">
        <title>Hybrid Assembly of Korean Phytophthora infestans isolates.</title>
        <authorList>
            <person name="Prokchorchik M."/>
            <person name="Lee Y."/>
            <person name="Seo J."/>
            <person name="Cho J.-H."/>
            <person name="Park Y.-E."/>
            <person name="Jang D.-C."/>
            <person name="Im J.-S."/>
            <person name="Choi J.-G."/>
            <person name="Park H.-J."/>
            <person name="Lee G.-B."/>
            <person name="Lee Y.-G."/>
            <person name="Hong S.-Y."/>
            <person name="Cho K."/>
            <person name="Sohn K.H."/>
        </authorList>
    </citation>
    <scope>NUCLEOTIDE SEQUENCE</scope>
    <source>
        <strain evidence="1">KR_1_A1</strain>
    </source>
</reference>
<dbReference type="AlphaFoldDB" id="A0A833TMH2"/>
<accession>A0A833TMH2</accession>
<evidence type="ECO:0000313" key="2">
    <source>
        <dbReference type="Proteomes" id="UP000602510"/>
    </source>
</evidence>
<protein>
    <submittedName>
        <fullName evidence="1">Uncharacterized protein</fullName>
    </submittedName>
</protein>
<proteinExistence type="predicted"/>
<organism evidence="1 2">
    <name type="scientific">Phytophthora infestans</name>
    <name type="common">Potato late blight agent</name>
    <name type="synonym">Botrytis infestans</name>
    <dbReference type="NCBI Taxonomy" id="4787"/>
    <lineage>
        <taxon>Eukaryota</taxon>
        <taxon>Sar</taxon>
        <taxon>Stramenopiles</taxon>
        <taxon>Oomycota</taxon>
        <taxon>Peronosporomycetes</taxon>
        <taxon>Peronosporales</taxon>
        <taxon>Peronosporaceae</taxon>
        <taxon>Phytophthora</taxon>
    </lineage>
</organism>
<dbReference type="Proteomes" id="UP000602510">
    <property type="component" value="Unassembled WGS sequence"/>
</dbReference>
<keyword evidence="2" id="KW-1185">Reference proteome</keyword>
<evidence type="ECO:0000313" key="1">
    <source>
        <dbReference type="EMBL" id="KAF4043256.1"/>
    </source>
</evidence>
<name>A0A833TMH2_PHYIN</name>
<dbReference type="EMBL" id="WSZM01000091">
    <property type="protein sequence ID" value="KAF4043256.1"/>
    <property type="molecule type" value="Genomic_DNA"/>
</dbReference>
<comment type="caution">
    <text evidence="1">The sequence shown here is derived from an EMBL/GenBank/DDBJ whole genome shotgun (WGS) entry which is preliminary data.</text>
</comment>
<sequence length="74" mass="8625">MSARTSVGYVGNRKSVWFLLERRIKTAEGAVTERRNKKTGCAVWLAPERHLAKVKRDGWFPLERRRQSKAERVV</sequence>